<comment type="subcellular location">
    <subcellularLocation>
        <location evidence="4">Nucleus</location>
    </subcellularLocation>
</comment>
<feature type="region of interest" description="Disordered" evidence="5">
    <location>
        <begin position="95"/>
        <end position="122"/>
    </location>
</feature>
<evidence type="ECO:0000313" key="8">
    <source>
        <dbReference type="Proteomes" id="UP001338125"/>
    </source>
</evidence>
<dbReference type="InterPro" id="IPR001356">
    <property type="entry name" value="HD"/>
</dbReference>
<organism evidence="7 8">
    <name type="scientific">Cladobotryum mycophilum</name>
    <dbReference type="NCBI Taxonomy" id="491253"/>
    <lineage>
        <taxon>Eukaryota</taxon>
        <taxon>Fungi</taxon>
        <taxon>Dikarya</taxon>
        <taxon>Ascomycota</taxon>
        <taxon>Pezizomycotina</taxon>
        <taxon>Sordariomycetes</taxon>
        <taxon>Hypocreomycetidae</taxon>
        <taxon>Hypocreales</taxon>
        <taxon>Hypocreaceae</taxon>
        <taxon>Cladobotryum</taxon>
    </lineage>
</organism>
<feature type="domain" description="Homeobox" evidence="6">
    <location>
        <begin position="11"/>
        <end position="74"/>
    </location>
</feature>
<feature type="compositionally biased region" description="Basic residues" evidence="5">
    <location>
        <begin position="12"/>
        <end position="23"/>
    </location>
</feature>
<keyword evidence="3 4" id="KW-0539">Nucleus</keyword>
<evidence type="ECO:0000259" key="6">
    <source>
        <dbReference type="PROSITE" id="PS50071"/>
    </source>
</evidence>
<keyword evidence="2 4" id="KW-0371">Homeobox</keyword>
<evidence type="ECO:0000256" key="4">
    <source>
        <dbReference type="PROSITE-ProRule" id="PRU00108"/>
    </source>
</evidence>
<comment type="caution">
    <text evidence="7">The sequence shown here is derived from an EMBL/GenBank/DDBJ whole genome shotgun (WGS) entry which is preliminary data.</text>
</comment>
<feature type="region of interest" description="Disordered" evidence="5">
    <location>
        <begin position="1"/>
        <end position="23"/>
    </location>
</feature>
<dbReference type="PROSITE" id="PS50071">
    <property type="entry name" value="HOMEOBOX_2"/>
    <property type="match status" value="1"/>
</dbReference>
<dbReference type="Proteomes" id="UP001338125">
    <property type="component" value="Unassembled WGS sequence"/>
</dbReference>
<dbReference type="GO" id="GO:0003677">
    <property type="term" value="F:DNA binding"/>
    <property type="evidence" value="ECO:0007669"/>
    <property type="project" value="UniProtKB-KW"/>
</dbReference>
<dbReference type="InterPro" id="IPR050224">
    <property type="entry name" value="TALE_homeobox"/>
</dbReference>
<accession>A0ABR0SQI2</accession>
<evidence type="ECO:0000256" key="5">
    <source>
        <dbReference type="SAM" id="MobiDB-lite"/>
    </source>
</evidence>
<reference evidence="7 8" key="1">
    <citation type="submission" date="2024-01" db="EMBL/GenBank/DDBJ databases">
        <title>Complete genome of Cladobotryum mycophilum ATHUM6906.</title>
        <authorList>
            <person name="Christinaki A.C."/>
            <person name="Myridakis A.I."/>
            <person name="Kouvelis V.N."/>
        </authorList>
    </citation>
    <scope>NUCLEOTIDE SEQUENCE [LARGE SCALE GENOMIC DNA]</scope>
    <source>
        <strain evidence="7 8">ATHUM6906</strain>
    </source>
</reference>
<keyword evidence="8" id="KW-1185">Reference proteome</keyword>
<evidence type="ECO:0000256" key="3">
    <source>
        <dbReference type="ARBA" id="ARBA00023242"/>
    </source>
</evidence>
<evidence type="ECO:0000256" key="2">
    <source>
        <dbReference type="ARBA" id="ARBA00023155"/>
    </source>
</evidence>
<dbReference type="PANTHER" id="PTHR11850">
    <property type="entry name" value="HOMEOBOX PROTEIN TRANSCRIPTION FACTORS"/>
    <property type="match status" value="1"/>
</dbReference>
<protein>
    <submittedName>
        <fullName evidence="7">Homeobox protein homothorax</fullName>
    </submittedName>
</protein>
<keyword evidence="1 4" id="KW-0238">DNA-binding</keyword>
<dbReference type="Pfam" id="PF05920">
    <property type="entry name" value="Homeobox_KN"/>
    <property type="match status" value="1"/>
</dbReference>
<evidence type="ECO:0000313" key="7">
    <source>
        <dbReference type="EMBL" id="KAK5993981.1"/>
    </source>
</evidence>
<name>A0ABR0SQI2_9HYPO</name>
<feature type="DNA-binding region" description="Homeobox" evidence="4">
    <location>
        <begin position="13"/>
        <end position="75"/>
    </location>
</feature>
<sequence length="152" mass="17374">MDASNDQASAKRPGKKEFRHSHRSTKLLKEWLSSHMVHPYPTEDEKMQLSEITGMSVRQISYWFVNARRRNVFKPDQNSEGVSAIPAADSLPIAKPARVSSSNDMSPLDRWRHSPPRKNQCRGTLSINRYKDIICRHLPRSLTSRGSQHLGP</sequence>
<proteinExistence type="predicted"/>
<dbReference type="SUPFAM" id="SSF46689">
    <property type="entry name" value="Homeodomain-like"/>
    <property type="match status" value="1"/>
</dbReference>
<dbReference type="SMART" id="SM00389">
    <property type="entry name" value="HOX"/>
    <property type="match status" value="1"/>
</dbReference>
<gene>
    <name evidence="7" type="ORF">PT974_07420</name>
</gene>
<evidence type="ECO:0000256" key="1">
    <source>
        <dbReference type="ARBA" id="ARBA00023125"/>
    </source>
</evidence>
<dbReference type="InterPro" id="IPR009057">
    <property type="entry name" value="Homeodomain-like_sf"/>
</dbReference>
<dbReference type="EMBL" id="JAVFKD010000012">
    <property type="protein sequence ID" value="KAK5993981.1"/>
    <property type="molecule type" value="Genomic_DNA"/>
</dbReference>
<dbReference type="CDD" id="cd00086">
    <property type="entry name" value="homeodomain"/>
    <property type="match status" value="1"/>
</dbReference>
<dbReference type="InterPro" id="IPR008422">
    <property type="entry name" value="KN_HD"/>
</dbReference>
<dbReference type="Gene3D" id="1.10.10.60">
    <property type="entry name" value="Homeodomain-like"/>
    <property type="match status" value="1"/>
</dbReference>